<name>A0A3P3U9X2_9BACL</name>
<evidence type="ECO:0000313" key="3">
    <source>
        <dbReference type="Proteomes" id="UP000267017"/>
    </source>
</evidence>
<sequence>MAEKLMVVISSYLLMTVYNLAKTKKIELRDKIAYGVTVIVSIYLGIEYVGDLGMPILHDIAAWLYKGLGRSITRYLDVAS</sequence>
<accession>A0A3P3U9X2</accession>
<keyword evidence="1" id="KW-0812">Transmembrane</keyword>
<gene>
    <name evidence="2" type="ORF">EHV15_32385</name>
</gene>
<keyword evidence="1" id="KW-1133">Transmembrane helix</keyword>
<protein>
    <submittedName>
        <fullName evidence="2">Uncharacterized protein</fullName>
    </submittedName>
</protein>
<keyword evidence="3" id="KW-1185">Reference proteome</keyword>
<dbReference type="OrthoDB" id="2628043at2"/>
<feature type="transmembrane region" description="Helical" evidence="1">
    <location>
        <begin position="33"/>
        <end position="50"/>
    </location>
</feature>
<comment type="caution">
    <text evidence="2">The sequence shown here is derived from an EMBL/GenBank/DDBJ whole genome shotgun (WGS) entry which is preliminary data.</text>
</comment>
<dbReference type="RefSeq" id="WP_128634880.1">
    <property type="nucleotide sequence ID" value="NZ_RRCN01000001.1"/>
</dbReference>
<evidence type="ECO:0000256" key="1">
    <source>
        <dbReference type="SAM" id="Phobius"/>
    </source>
</evidence>
<evidence type="ECO:0000313" key="2">
    <source>
        <dbReference type="EMBL" id="RRJ67100.1"/>
    </source>
</evidence>
<dbReference type="AlphaFoldDB" id="A0A3P3U9X2"/>
<dbReference type="EMBL" id="RRCN01000001">
    <property type="protein sequence ID" value="RRJ67100.1"/>
    <property type="molecule type" value="Genomic_DNA"/>
</dbReference>
<keyword evidence="1" id="KW-0472">Membrane</keyword>
<proteinExistence type="predicted"/>
<organism evidence="2 3">
    <name type="scientific">Paenibacillus oralis</name>
    <dbReference type="NCBI Taxonomy" id="2490856"/>
    <lineage>
        <taxon>Bacteria</taxon>
        <taxon>Bacillati</taxon>
        <taxon>Bacillota</taxon>
        <taxon>Bacilli</taxon>
        <taxon>Bacillales</taxon>
        <taxon>Paenibacillaceae</taxon>
        <taxon>Paenibacillus</taxon>
    </lineage>
</organism>
<reference evidence="2 3" key="1">
    <citation type="submission" date="2018-11" db="EMBL/GenBank/DDBJ databases">
        <title>Genome sequencing of Paenibacillus sp. KCOM 3021 (= ChDC PVNT-B20).</title>
        <authorList>
            <person name="Kook J.-K."/>
            <person name="Park S.-N."/>
            <person name="Lim Y.K."/>
        </authorList>
    </citation>
    <scope>NUCLEOTIDE SEQUENCE [LARGE SCALE GENOMIC DNA]</scope>
    <source>
        <strain evidence="2 3">KCOM 3021</strain>
    </source>
</reference>
<dbReference type="Proteomes" id="UP000267017">
    <property type="component" value="Unassembled WGS sequence"/>
</dbReference>